<dbReference type="Pfam" id="PF21848">
    <property type="entry name" value="DUF6907"/>
    <property type="match status" value="1"/>
</dbReference>
<reference evidence="1 2" key="1">
    <citation type="submission" date="2020-03" db="EMBL/GenBank/DDBJ databases">
        <title>Nocardioides sp. nov., isolated from fish.</title>
        <authorList>
            <person name="Hyun D.-W."/>
            <person name="Bae J.-W."/>
        </authorList>
    </citation>
    <scope>NUCLEOTIDE SEQUENCE [LARGE SCALE GENOMIC DNA]</scope>
    <source>
        <strain evidence="1 2">HDW12A</strain>
    </source>
</reference>
<dbReference type="RefSeq" id="WP_166314809.1">
    <property type="nucleotide sequence ID" value="NZ_CP049866.1"/>
</dbReference>
<dbReference type="InterPro" id="IPR054202">
    <property type="entry name" value="DUF6907"/>
</dbReference>
<sequence>MTRFASWEDSHDVSPACPAWCVVEHGVRLGEEDWLHTGEPVVVADGMMARLCMSVQPDTGIEDGPYVLIGGCELTLAETGALATSLLAMAGSDGGLSRRRPAAT</sequence>
<accession>A0A6G7YCE2</accession>
<evidence type="ECO:0000313" key="1">
    <source>
        <dbReference type="EMBL" id="QIK74574.1"/>
    </source>
</evidence>
<dbReference type="EMBL" id="CP049866">
    <property type="protein sequence ID" value="QIK74574.1"/>
    <property type="molecule type" value="Genomic_DNA"/>
</dbReference>
<evidence type="ECO:0000313" key="2">
    <source>
        <dbReference type="Proteomes" id="UP000502035"/>
    </source>
</evidence>
<protein>
    <submittedName>
        <fullName evidence="1">Uncharacterized protein</fullName>
    </submittedName>
</protein>
<organism evidence="1 2">
    <name type="scientific">Nocardioides piscis</name>
    <dbReference type="NCBI Taxonomy" id="2714938"/>
    <lineage>
        <taxon>Bacteria</taxon>
        <taxon>Bacillati</taxon>
        <taxon>Actinomycetota</taxon>
        <taxon>Actinomycetes</taxon>
        <taxon>Propionibacteriales</taxon>
        <taxon>Nocardioidaceae</taxon>
        <taxon>Nocardioides</taxon>
    </lineage>
</organism>
<dbReference type="Proteomes" id="UP000502035">
    <property type="component" value="Chromosome"/>
</dbReference>
<dbReference type="KEGG" id="npi:G7071_03150"/>
<proteinExistence type="predicted"/>
<keyword evidence="2" id="KW-1185">Reference proteome</keyword>
<dbReference type="AlphaFoldDB" id="A0A6G7YCE2"/>
<name>A0A6G7YCE2_9ACTN</name>
<gene>
    <name evidence="1" type="ORF">G7071_03150</name>
</gene>